<dbReference type="AlphaFoldDB" id="A0A645HVM7"/>
<protein>
    <submittedName>
        <fullName evidence="2">Uncharacterized protein</fullName>
    </submittedName>
</protein>
<dbReference type="EMBL" id="VSSQ01096493">
    <property type="protein sequence ID" value="MPN40224.1"/>
    <property type="molecule type" value="Genomic_DNA"/>
</dbReference>
<feature type="region of interest" description="Disordered" evidence="1">
    <location>
        <begin position="16"/>
        <end position="52"/>
    </location>
</feature>
<proteinExistence type="predicted"/>
<evidence type="ECO:0000313" key="2">
    <source>
        <dbReference type="EMBL" id="MPN40224.1"/>
    </source>
</evidence>
<sequence length="128" mass="13933">MDDAFLHLHKVGERLRHADDHAVEPHGVNRHGSGRHDEAALGGDGQRHADGVAAAKHERHGRLFHAGDHLRDGEPGLDVTANGVQDDEQTADVGAFLDRGELGDDMLVLCRLGRRRQYVVTLDLADNG</sequence>
<organism evidence="2">
    <name type="scientific">bioreactor metagenome</name>
    <dbReference type="NCBI Taxonomy" id="1076179"/>
    <lineage>
        <taxon>unclassified sequences</taxon>
        <taxon>metagenomes</taxon>
        <taxon>ecological metagenomes</taxon>
    </lineage>
</organism>
<name>A0A645HVM7_9ZZZZ</name>
<reference evidence="2" key="1">
    <citation type="submission" date="2019-08" db="EMBL/GenBank/DDBJ databases">
        <authorList>
            <person name="Kucharzyk K."/>
            <person name="Murdoch R.W."/>
            <person name="Higgins S."/>
            <person name="Loffler F."/>
        </authorList>
    </citation>
    <scope>NUCLEOTIDE SEQUENCE</scope>
</reference>
<feature type="region of interest" description="Disordered" evidence="1">
    <location>
        <begin position="66"/>
        <end position="85"/>
    </location>
</feature>
<comment type="caution">
    <text evidence="2">The sequence shown here is derived from an EMBL/GenBank/DDBJ whole genome shotgun (WGS) entry which is preliminary data.</text>
</comment>
<evidence type="ECO:0000256" key="1">
    <source>
        <dbReference type="SAM" id="MobiDB-lite"/>
    </source>
</evidence>
<gene>
    <name evidence="2" type="ORF">SDC9_187760</name>
</gene>
<feature type="compositionally biased region" description="Basic and acidic residues" evidence="1">
    <location>
        <begin position="34"/>
        <end position="50"/>
    </location>
</feature>
<accession>A0A645HVM7</accession>